<dbReference type="SUPFAM" id="SSF56317">
    <property type="entry name" value="Carbon-nitrogen hydrolase"/>
    <property type="match status" value="1"/>
</dbReference>
<dbReference type="PANTHER" id="PTHR23088">
    <property type="entry name" value="NITRILASE-RELATED"/>
    <property type="match status" value="1"/>
</dbReference>
<gene>
    <name evidence="3" type="primary">NIT3</name>
    <name evidence="3" type="ORF">VKT23_017210</name>
</gene>
<dbReference type="Pfam" id="PF00795">
    <property type="entry name" value="CN_hydrolase"/>
    <property type="match status" value="1"/>
</dbReference>
<dbReference type="PANTHER" id="PTHR23088:SF30">
    <property type="entry name" value="OMEGA-AMIDASE NIT2"/>
    <property type="match status" value="1"/>
</dbReference>
<keyword evidence="1 3" id="KW-0378">Hydrolase</keyword>
<dbReference type="Proteomes" id="UP001498398">
    <property type="component" value="Unassembled WGS sequence"/>
</dbReference>
<dbReference type="InterPro" id="IPR036526">
    <property type="entry name" value="C-N_Hydrolase_sf"/>
</dbReference>
<dbReference type="InterPro" id="IPR045254">
    <property type="entry name" value="Nit1/2_C-N_Hydrolase"/>
</dbReference>
<dbReference type="EMBL" id="JBANRG010000069">
    <property type="protein sequence ID" value="KAK7440270.1"/>
    <property type="molecule type" value="Genomic_DNA"/>
</dbReference>
<evidence type="ECO:0000259" key="2">
    <source>
        <dbReference type="PROSITE" id="PS50263"/>
    </source>
</evidence>
<protein>
    <submittedName>
        <fullName evidence="3">Omega-amidase nit3</fullName>
        <ecNumber evidence="3">3.5.1.3</ecNumber>
    </submittedName>
</protein>
<name>A0ABR1ISZ1_9AGAR</name>
<keyword evidence="4" id="KW-1185">Reference proteome</keyword>
<evidence type="ECO:0000256" key="1">
    <source>
        <dbReference type="ARBA" id="ARBA00022801"/>
    </source>
</evidence>
<feature type="domain" description="CN hydrolase" evidence="2">
    <location>
        <begin position="13"/>
        <end position="271"/>
    </location>
</feature>
<dbReference type="CDD" id="cd07572">
    <property type="entry name" value="nit"/>
    <property type="match status" value="1"/>
</dbReference>
<reference evidence="3 4" key="1">
    <citation type="submission" date="2024-01" db="EMBL/GenBank/DDBJ databases">
        <title>A draft genome for the cacao thread blight pathogen Marasmiellus scandens.</title>
        <authorList>
            <person name="Baruah I.K."/>
            <person name="Leung J."/>
            <person name="Bukari Y."/>
            <person name="Amoako-Attah I."/>
            <person name="Meinhardt L.W."/>
            <person name="Bailey B.A."/>
            <person name="Cohen S.P."/>
        </authorList>
    </citation>
    <scope>NUCLEOTIDE SEQUENCE [LARGE SCALE GENOMIC DNA]</scope>
    <source>
        <strain evidence="3 4">GH-19</strain>
    </source>
</reference>
<sequence length="301" mass="33305">MSKLAKAPVFKPFTLALIQLGGISANKADNLKHAREMILKAAGKKPDLIVLPECFNSPYGHVHFPVYAEKIGFVPGAPYDVAQSESDSVKMLSAVAKEIGTWLVGGSIPERDNDKMYNTCTVYNPQGDLIALHRKVHLFDIDIPGKITFKESETLTAGSSINFFDTEFARIGLGICYDIRFPEQAMILARQECHVLIYPGAFNMTTGPLHWELLQRGRAVDNQVFFSMCSPARDLTAGYHAWGHSMIVDPMGKVLSEAQDGEEIITSEIDPQTFIDTRAGIPVTRQRRFDVYPDVAPASDK</sequence>
<accession>A0ABR1ISZ1</accession>
<dbReference type="Gene3D" id="3.60.110.10">
    <property type="entry name" value="Carbon-nitrogen hydrolase"/>
    <property type="match status" value="1"/>
</dbReference>
<dbReference type="GO" id="GO:0050152">
    <property type="term" value="F:omega-amidase activity"/>
    <property type="evidence" value="ECO:0007669"/>
    <property type="project" value="UniProtKB-EC"/>
</dbReference>
<dbReference type="PROSITE" id="PS50263">
    <property type="entry name" value="CN_HYDROLASE"/>
    <property type="match status" value="1"/>
</dbReference>
<organism evidence="3 4">
    <name type="scientific">Marasmiellus scandens</name>
    <dbReference type="NCBI Taxonomy" id="2682957"/>
    <lineage>
        <taxon>Eukaryota</taxon>
        <taxon>Fungi</taxon>
        <taxon>Dikarya</taxon>
        <taxon>Basidiomycota</taxon>
        <taxon>Agaricomycotina</taxon>
        <taxon>Agaricomycetes</taxon>
        <taxon>Agaricomycetidae</taxon>
        <taxon>Agaricales</taxon>
        <taxon>Marasmiineae</taxon>
        <taxon>Omphalotaceae</taxon>
        <taxon>Marasmiellus</taxon>
    </lineage>
</organism>
<evidence type="ECO:0000313" key="4">
    <source>
        <dbReference type="Proteomes" id="UP001498398"/>
    </source>
</evidence>
<dbReference type="EC" id="3.5.1.3" evidence="3"/>
<evidence type="ECO:0000313" key="3">
    <source>
        <dbReference type="EMBL" id="KAK7440270.1"/>
    </source>
</evidence>
<proteinExistence type="predicted"/>
<comment type="caution">
    <text evidence="3">The sequence shown here is derived from an EMBL/GenBank/DDBJ whole genome shotgun (WGS) entry which is preliminary data.</text>
</comment>
<dbReference type="InterPro" id="IPR003010">
    <property type="entry name" value="C-N_Hydrolase"/>
</dbReference>